<dbReference type="InterPro" id="IPR007630">
    <property type="entry name" value="RNA_pol_sigma70_r4"/>
</dbReference>
<dbReference type="AlphaFoldDB" id="A0A1T4QFA2"/>
<evidence type="ECO:0000313" key="3">
    <source>
        <dbReference type="Proteomes" id="UP000191153"/>
    </source>
</evidence>
<dbReference type="InterPro" id="IPR013324">
    <property type="entry name" value="RNA_pol_sigma_r3/r4-like"/>
</dbReference>
<proteinExistence type="predicted"/>
<dbReference type="InterPro" id="IPR036388">
    <property type="entry name" value="WH-like_DNA-bd_sf"/>
</dbReference>
<gene>
    <name evidence="2" type="ORF">SAMN02745174_02299</name>
</gene>
<sequence>MQGIRFWCQYLKIESYMKDKKYNKFLDFCYKNSVKYISEIDENLLRKYGNEDGVGPGRIQNIRLRLSEIFEDLEKQKYYEELITCKLKNLFYISKDFRELTIGDFLNFDEKEIKLLNISVSLLEKIYDVALNTKPIKEIIKRLEKRFTDDDIQLIIERMEENKTLEEIGLKRGISRERTRQIEIKAKKIIENIFRMYHLNVSLRIECELKDEISLQEVEKKFGKEKIYLVNFLKRNEIFSRPYYVEFLELFLYDKRESFFRIFYSLDLPEILTELEVENLEKTFKKFKWIGIKEIYKIINILGYKKHGKYFLRTNGYRNILEVFFIKEVDTPLRIDEYSIIEIINNINEELDYTLYSEDLGELNSEGLNNLARRLEGLLSRIEGIIMTDSRTYIHIDKIKYDISEFVKIKDEIIKLKPQYIDSIAIYKTLEIRLKEIGIYTDYMFYSLFKYNFSDELNLNTNGNSRVLTIGKQVFNRVEELEKFIKNNGKILEKSFIQDKLGYSTISLNNAIDNSKKIMSFDRSTIGLIDFIIITKDELNYFRKDIEKYSEEGYISIPEFISKIRLDKKYKKFIRKNKINKYFIASYIRYLFPEYKGGCNLLSKK</sequence>
<dbReference type="Proteomes" id="UP000191153">
    <property type="component" value="Unassembled WGS sequence"/>
</dbReference>
<dbReference type="OrthoDB" id="92756at2"/>
<dbReference type="STRING" id="180163.SAMN02745174_02299"/>
<dbReference type="GO" id="GO:0003700">
    <property type="term" value="F:DNA-binding transcription factor activity"/>
    <property type="evidence" value="ECO:0007669"/>
    <property type="project" value="InterPro"/>
</dbReference>
<name>A0A1T4QFA2_9FUSO</name>
<reference evidence="2 3" key="1">
    <citation type="submission" date="2017-02" db="EMBL/GenBank/DDBJ databases">
        <authorList>
            <person name="Peterson S.W."/>
        </authorList>
    </citation>
    <scope>NUCLEOTIDE SEQUENCE [LARGE SCALE GENOMIC DNA]</scope>
    <source>
        <strain evidence="2 3">ATCC 700028</strain>
    </source>
</reference>
<dbReference type="SUPFAM" id="SSF88659">
    <property type="entry name" value="Sigma3 and sigma4 domains of RNA polymerase sigma factors"/>
    <property type="match status" value="1"/>
</dbReference>
<feature type="domain" description="RNA polymerase sigma-70 region 4" evidence="1">
    <location>
        <begin position="153"/>
        <end position="186"/>
    </location>
</feature>
<dbReference type="RefSeq" id="WP_078694736.1">
    <property type="nucleotide sequence ID" value="NZ_FUWX01000022.1"/>
</dbReference>
<dbReference type="EMBL" id="FUWX01000022">
    <property type="protein sequence ID" value="SKA02277.1"/>
    <property type="molecule type" value="Genomic_DNA"/>
</dbReference>
<keyword evidence="3" id="KW-1185">Reference proteome</keyword>
<protein>
    <submittedName>
        <fullName evidence="2">Sigma-70, region 4</fullName>
    </submittedName>
</protein>
<evidence type="ECO:0000313" key="2">
    <source>
        <dbReference type="EMBL" id="SKA02277.1"/>
    </source>
</evidence>
<organism evidence="2 3">
    <name type="scientific">Cetobacterium ceti</name>
    <dbReference type="NCBI Taxonomy" id="180163"/>
    <lineage>
        <taxon>Bacteria</taxon>
        <taxon>Fusobacteriati</taxon>
        <taxon>Fusobacteriota</taxon>
        <taxon>Fusobacteriia</taxon>
        <taxon>Fusobacteriales</taxon>
        <taxon>Fusobacteriaceae</taxon>
        <taxon>Cetobacterium</taxon>
    </lineage>
</organism>
<evidence type="ECO:0000259" key="1">
    <source>
        <dbReference type="Pfam" id="PF04545"/>
    </source>
</evidence>
<dbReference type="GO" id="GO:0006352">
    <property type="term" value="P:DNA-templated transcription initiation"/>
    <property type="evidence" value="ECO:0007669"/>
    <property type="project" value="InterPro"/>
</dbReference>
<dbReference type="Pfam" id="PF04545">
    <property type="entry name" value="Sigma70_r4"/>
    <property type="match status" value="1"/>
</dbReference>
<accession>A0A1T4QFA2</accession>
<dbReference type="Gene3D" id="1.10.10.10">
    <property type="entry name" value="Winged helix-like DNA-binding domain superfamily/Winged helix DNA-binding domain"/>
    <property type="match status" value="1"/>
</dbReference>